<evidence type="ECO:0000256" key="1">
    <source>
        <dbReference type="SAM" id="MobiDB-lite"/>
    </source>
</evidence>
<accession>A0ABD1BTQ1</accession>
<comment type="caution">
    <text evidence="2">The sequence shown here is derived from an EMBL/GenBank/DDBJ whole genome shotgun (WGS) entry which is preliminary data.</text>
</comment>
<feature type="compositionally biased region" description="Polar residues" evidence="1">
    <location>
        <begin position="1"/>
        <end position="15"/>
    </location>
</feature>
<evidence type="ECO:0008006" key="4">
    <source>
        <dbReference type="Google" id="ProtNLM"/>
    </source>
</evidence>
<reference evidence="2 3" key="1">
    <citation type="submission" date="2024-04" db="EMBL/GenBank/DDBJ databases">
        <title>Genome assembly C_amara_ONT_v2.</title>
        <authorList>
            <person name="Yant L."/>
            <person name="Moore C."/>
            <person name="Slenker M."/>
        </authorList>
    </citation>
    <scope>NUCLEOTIDE SEQUENCE [LARGE SCALE GENOMIC DNA]</scope>
    <source>
        <tissue evidence="2">Leaf</tissue>
    </source>
</reference>
<organism evidence="2 3">
    <name type="scientific">Cardamine amara subsp. amara</name>
    <dbReference type="NCBI Taxonomy" id="228776"/>
    <lineage>
        <taxon>Eukaryota</taxon>
        <taxon>Viridiplantae</taxon>
        <taxon>Streptophyta</taxon>
        <taxon>Embryophyta</taxon>
        <taxon>Tracheophyta</taxon>
        <taxon>Spermatophyta</taxon>
        <taxon>Magnoliopsida</taxon>
        <taxon>eudicotyledons</taxon>
        <taxon>Gunneridae</taxon>
        <taxon>Pentapetalae</taxon>
        <taxon>rosids</taxon>
        <taxon>malvids</taxon>
        <taxon>Brassicales</taxon>
        <taxon>Brassicaceae</taxon>
        <taxon>Cardamineae</taxon>
        <taxon>Cardamine</taxon>
    </lineage>
</organism>
<dbReference type="Gene3D" id="3.10.450.10">
    <property type="match status" value="1"/>
</dbReference>
<sequence length="180" mass="21155">MDTDPTQSQDATEFDSQPLKKPKTESKVEEESKKILIRLEQTNDPECTRQRELFSKQFDDSEGYDVDWDSFDYMFDGIYNLDWVGPLGIRWTNQELIEMLIQKAIEEHDQLHGTQLKFDKYVKANLVPCKGLLYYITFWATDLSSSLPNPEPKLYQTQVWKFADEISVEMVRLRLIQSLS</sequence>
<dbReference type="SUPFAM" id="SSF54403">
    <property type="entry name" value="Cystatin/monellin"/>
    <property type="match status" value="1"/>
</dbReference>
<keyword evidence="3" id="KW-1185">Reference proteome</keyword>
<dbReference type="EMBL" id="JBANAX010000150">
    <property type="protein sequence ID" value="KAL1220556.1"/>
    <property type="molecule type" value="Genomic_DNA"/>
</dbReference>
<feature type="region of interest" description="Disordered" evidence="1">
    <location>
        <begin position="1"/>
        <end position="29"/>
    </location>
</feature>
<dbReference type="PANTHER" id="PTHR31228">
    <property type="entry name" value="CYSTATIN/MONELLIN SUPERFAMILY PROTEIN"/>
    <property type="match status" value="1"/>
</dbReference>
<evidence type="ECO:0000313" key="2">
    <source>
        <dbReference type="EMBL" id="KAL1220556.1"/>
    </source>
</evidence>
<dbReference type="InterPro" id="IPR046350">
    <property type="entry name" value="Cystatin_sf"/>
</dbReference>
<evidence type="ECO:0000313" key="3">
    <source>
        <dbReference type="Proteomes" id="UP001558713"/>
    </source>
</evidence>
<gene>
    <name evidence="2" type="ORF">V5N11_003265</name>
</gene>
<dbReference type="AlphaFoldDB" id="A0ABD1BTQ1"/>
<proteinExistence type="predicted"/>
<protein>
    <recommendedName>
        <fullName evidence="4">Cystatin domain-containing protein</fullName>
    </recommendedName>
</protein>
<dbReference type="Proteomes" id="UP001558713">
    <property type="component" value="Unassembled WGS sequence"/>
</dbReference>
<dbReference type="PANTHER" id="PTHR31228:SF25">
    <property type="entry name" value="CYSTATIN-LIKE PROTEIN-RELATED"/>
    <property type="match status" value="1"/>
</dbReference>
<name>A0ABD1BTQ1_CARAN</name>